<dbReference type="InterPro" id="IPR010619">
    <property type="entry name" value="ThrE-like_N"/>
</dbReference>
<evidence type="ECO:0000256" key="4">
    <source>
        <dbReference type="SAM" id="Phobius"/>
    </source>
</evidence>
<dbReference type="PANTHER" id="PTHR31082:SF4">
    <property type="entry name" value="PHEROMONE-REGULATED MEMBRANE PROTEIN 10"/>
    <property type="match status" value="1"/>
</dbReference>
<feature type="compositionally biased region" description="Basic and acidic residues" evidence="3">
    <location>
        <begin position="199"/>
        <end position="218"/>
    </location>
</feature>
<comment type="similarity">
    <text evidence="1">Belongs to the ThrE exporter (TC 2.A.79) family.</text>
</comment>
<evidence type="ECO:0000256" key="2">
    <source>
        <dbReference type="SAM" id="Coils"/>
    </source>
</evidence>
<feature type="transmembrane region" description="Helical" evidence="4">
    <location>
        <begin position="692"/>
        <end position="710"/>
    </location>
</feature>
<sequence length="968" mass="105634">MPHHVPPSIESILQLSNIPSSQPSTTTLTTLMDSGSPTGSPPPLPIDPNDNRPPGGTRRSNGTKTPRKVQWTDERNAADPNLSPRALDEHGLDPSAFQELASALERHRSESPASLARLERLDTTLTRESTSTDETSPGDQYTPPSHRVPGEQFIDPNETAGLPGAGTERHSVQQAQQVINAHRRGMFGGVHVPIPHFGRRSEDVDARGRKSSTEGNEVRKRKSHGHSKSGSGSRRRWSFFRPDTSSESDVEKSADTSHMSTVPRGGGVLSALLALYDHSDAASQTVGSISTRSSFDDSRPPSRARSRDPGITTPRWAGSANSSSISVNLPTIRVPKPWAESRPVQARNAGGVFGALIASTGNMSGVAAPQNSTLQPSLKRPGYHLSRYSLESNVPKVKSDKQSLELSRPRSMHFDTTEHGTVQRLGDRSPDHMSHLRTASLPLNALEEESPASTKSKKWAGVLKDLPKPSWSRANTPSTPGTPTSDDLDYMDKEKVRMREREKEVERAKRERRKRKKAEIYITRHVAEIVQRQEFILKLARAMMMFGGPTHRLQAQIQATGRVLDIQLSCMYLPDVMLISFDDATTSTSNIKFIRQASALDIGKLQDAYALYWKVIHDDISVKDASIALDDLMRKPQLYKFWQLILIGGFCSASICSVSFNGSFIDSLISFPLGCLLIVIQVFAARNELYSNVFEIMVCLLFSFIAAALADTHGHHVCYTAVGSASIVLILPGFIILCGSLELASRNIVSGAVRVCFSIIYSLFLGFGLSIGATVYSKITHHTLAGTDDLSCQSSHNPTGPWWQQTPSTWWAFLTVPAYSFFLSLRNHAPLKRKETYLLVVVSCIGWVCNHFTGTKFPNQNDIPAAVGGAAVGFVANLYGRFFNGNAFVVMITGILFQLPSGLANGGLFTFVTAETDGTSSSESYLSGFYTALQLVSVSIGLTVGLGVSLILVHPVQSRRRAGGIFSL</sequence>
<protein>
    <recommendedName>
        <fullName evidence="5">Threonine/serine exporter-like N-terminal domain-containing protein</fullName>
    </recommendedName>
</protein>
<name>A0A4Y9YEA7_9APHY</name>
<feature type="compositionally biased region" description="Basic and acidic residues" evidence="3">
    <location>
        <begin position="294"/>
        <end position="308"/>
    </location>
</feature>
<gene>
    <name evidence="6" type="ORF">EVJ58_g5562</name>
</gene>
<feature type="region of interest" description="Disordered" evidence="3">
    <location>
        <begin position="192"/>
        <end position="264"/>
    </location>
</feature>
<feature type="coiled-coil region" evidence="2">
    <location>
        <begin position="491"/>
        <end position="518"/>
    </location>
</feature>
<reference evidence="6 7" key="1">
    <citation type="submission" date="2019-01" db="EMBL/GenBank/DDBJ databases">
        <title>Genome sequencing of the rare red list fungi Fomitopsis rosea.</title>
        <authorList>
            <person name="Buettner E."/>
            <person name="Kellner H."/>
        </authorList>
    </citation>
    <scope>NUCLEOTIDE SEQUENCE [LARGE SCALE GENOMIC DNA]</scope>
    <source>
        <strain evidence="6 7">DSM 105464</strain>
    </source>
</reference>
<dbReference type="GO" id="GO:0022857">
    <property type="term" value="F:transmembrane transporter activity"/>
    <property type="evidence" value="ECO:0007669"/>
    <property type="project" value="InterPro"/>
</dbReference>
<proteinExistence type="inferred from homology"/>
<feature type="transmembrane region" description="Helical" evidence="4">
    <location>
        <begin position="722"/>
        <end position="743"/>
    </location>
</feature>
<evidence type="ECO:0000256" key="3">
    <source>
        <dbReference type="SAM" id="MobiDB-lite"/>
    </source>
</evidence>
<keyword evidence="2" id="KW-0175">Coiled coil</keyword>
<feature type="compositionally biased region" description="Polar residues" evidence="3">
    <location>
        <begin position="123"/>
        <end position="143"/>
    </location>
</feature>
<feature type="domain" description="Threonine/serine exporter-like N-terminal" evidence="5">
    <location>
        <begin position="534"/>
        <end position="775"/>
    </location>
</feature>
<feature type="region of interest" description="Disordered" evidence="3">
    <location>
        <begin position="393"/>
        <end position="489"/>
    </location>
</feature>
<evidence type="ECO:0000259" key="5">
    <source>
        <dbReference type="Pfam" id="PF06738"/>
    </source>
</evidence>
<feature type="compositionally biased region" description="Low complexity" evidence="3">
    <location>
        <begin position="476"/>
        <end position="485"/>
    </location>
</feature>
<feature type="transmembrane region" description="Helical" evidence="4">
    <location>
        <begin position="932"/>
        <end position="953"/>
    </location>
</feature>
<feature type="transmembrane region" description="Helical" evidence="4">
    <location>
        <begin position="668"/>
        <end position="685"/>
    </location>
</feature>
<feature type="transmembrane region" description="Helical" evidence="4">
    <location>
        <begin position="887"/>
        <end position="912"/>
    </location>
</feature>
<dbReference type="Pfam" id="PF06738">
    <property type="entry name" value="ThrE"/>
    <property type="match status" value="1"/>
</dbReference>
<dbReference type="InterPro" id="IPR051361">
    <property type="entry name" value="ThrE/Ser_Exporter"/>
</dbReference>
<evidence type="ECO:0000256" key="1">
    <source>
        <dbReference type="ARBA" id="ARBA00034125"/>
    </source>
</evidence>
<feature type="region of interest" description="Disordered" evidence="3">
    <location>
        <begin position="16"/>
        <end position="91"/>
    </location>
</feature>
<feature type="transmembrane region" description="Helical" evidence="4">
    <location>
        <begin position="755"/>
        <end position="776"/>
    </location>
</feature>
<feature type="transmembrane region" description="Helical" evidence="4">
    <location>
        <begin position="808"/>
        <end position="825"/>
    </location>
</feature>
<feature type="transmembrane region" description="Helical" evidence="4">
    <location>
        <begin position="837"/>
        <end position="857"/>
    </location>
</feature>
<organism evidence="6 7">
    <name type="scientific">Rhodofomes roseus</name>
    <dbReference type="NCBI Taxonomy" id="34475"/>
    <lineage>
        <taxon>Eukaryota</taxon>
        <taxon>Fungi</taxon>
        <taxon>Dikarya</taxon>
        <taxon>Basidiomycota</taxon>
        <taxon>Agaricomycotina</taxon>
        <taxon>Agaricomycetes</taxon>
        <taxon>Polyporales</taxon>
        <taxon>Rhodofomes</taxon>
    </lineage>
</organism>
<feature type="compositionally biased region" description="Basic residues" evidence="3">
    <location>
        <begin position="219"/>
        <end position="238"/>
    </location>
</feature>
<feature type="compositionally biased region" description="Basic and acidic residues" evidence="3">
    <location>
        <begin position="425"/>
        <end position="434"/>
    </location>
</feature>
<evidence type="ECO:0000313" key="6">
    <source>
        <dbReference type="EMBL" id="TFY59781.1"/>
    </source>
</evidence>
<feature type="compositionally biased region" description="Low complexity" evidence="3">
    <location>
        <begin position="25"/>
        <end position="38"/>
    </location>
</feature>
<feature type="region of interest" description="Disordered" evidence="3">
    <location>
        <begin position="283"/>
        <end position="323"/>
    </location>
</feature>
<dbReference type="STRING" id="34475.A0A4Y9YEA7"/>
<dbReference type="PANTHER" id="PTHR31082">
    <property type="entry name" value="PHEROMONE-REGULATED MEMBRANE PROTEIN 10"/>
    <property type="match status" value="1"/>
</dbReference>
<comment type="caution">
    <text evidence="6">The sequence shown here is derived from an EMBL/GenBank/DDBJ whole genome shotgun (WGS) entry which is preliminary data.</text>
</comment>
<accession>A0A4Y9YEA7</accession>
<dbReference type="AlphaFoldDB" id="A0A4Y9YEA7"/>
<dbReference type="Proteomes" id="UP000298390">
    <property type="component" value="Unassembled WGS sequence"/>
</dbReference>
<keyword evidence="4" id="KW-1133">Transmembrane helix</keyword>
<feature type="region of interest" description="Disordered" evidence="3">
    <location>
        <begin position="103"/>
        <end position="170"/>
    </location>
</feature>
<evidence type="ECO:0000313" key="7">
    <source>
        <dbReference type="Proteomes" id="UP000298390"/>
    </source>
</evidence>
<feature type="transmembrane region" description="Helical" evidence="4">
    <location>
        <begin position="863"/>
        <end position="880"/>
    </location>
</feature>
<keyword evidence="4" id="KW-0812">Transmembrane</keyword>
<keyword evidence="4" id="KW-0472">Membrane</keyword>
<dbReference type="EMBL" id="SEKV01000287">
    <property type="protein sequence ID" value="TFY59781.1"/>
    <property type="molecule type" value="Genomic_DNA"/>
</dbReference>